<keyword evidence="3" id="KW-1185">Reference proteome</keyword>
<reference evidence="2 3" key="1">
    <citation type="journal article" date="2024" name="J Genomics">
        <title>Draft genome sequencing and assembly of Favolaschia claudopus CIRM-BRFM 2984 isolated from oak limbs.</title>
        <authorList>
            <person name="Navarro D."/>
            <person name="Drula E."/>
            <person name="Chaduli D."/>
            <person name="Cazenave R."/>
            <person name="Ahrendt S."/>
            <person name="Wang J."/>
            <person name="Lipzen A."/>
            <person name="Daum C."/>
            <person name="Barry K."/>
            <person name="Grigoriev I.V."/>
            <person name="Favel A."/>
            <person name="Rosso M.N."/>
            <person name="Martin F."/>
        </authorList>
    </citation>
    <scope>NUCLEOTIDE SEQUENCE [LARGE SCALE GENOMIC DNA]</scope>
    <source>
        <strain evidence="2 3">CIRM-BRFM 2984</strain>
    </source>
</reference>
<sequence length="260" mass="28665">MYAASAYSFVLSSCDGRHSAPSVSTGSSSSASQTASHLSRHEPGQRCNPQKREHTQCATDTNNACRRGGLSKLREPNTCCRRVGPARRRTGSQRSRLERNDESNEDGVARKNVGARRWLDNLGVCYIDYEGQTRTMGSKSHWQDSQCFVKTTETALSQVRDGSREEPESSDAWSVCDQQLCRAVCTKRQTAGRWGDDTIASLSCIVSDSIERNRRVFSQDQVPEPVVGQSGCIASEIRDASAAYLSCFSTINGRRIQRPG</sequence>
<evidence type="ECO:0000313" key="2">
    <source>
        <dbReference type="EMBL" id="KAK6985060.1"/>
    </source>
</evidence>
<feature type="compositionally biased region" description="Basic and acidic residues" evidence="1">
    <location>
        <begin position="39"/>
        <end position="54"/>
    </location>
</feature>
<protein>
    <submittedName>
        <fullName evidence="2">Uncharacterized protein</fullName>
    </submittedName>
</protein>
<gene>
    <name evidence="2" type="ORF">R3P38DRAFT_3102750</name>
</gene>
<comment type="caution">
    <text evidence="2">The sequence shown here is derived from an EMBL/GenBank/DDBJ whole genome shotgun (WGS) entry which is preliminary data.</text>
</comment>
<name>A0AAV9ZLM2_9AGAR</name>
<proteinExistence type="predicted"/>
<dbReference type="EMBL" id="JAWWNJ010000133">
    <property type="protein sequence ID" value="KAK6985060.1"/>
    <property type="molecule type" value="Genomic_DNA"/>
</dbReference>
<organism evidence="2 3">
    <name type="scientific">Favolaschia claudopus</name>
    <dbReference type="NCBI Taxonomy" id="2862362"/>
    <lineage>
        <taxon>Eukaryota</taxon>
        <taxon>Fungi</taxon>
        <taxon>Dikarya</taxon>
        <taxon>Basidiomycota</taxon>
        <taxon>Agaricomycotina</taxon>
        <taxon>Agaricomycetes</taxon>
        <taxon>Agaricomycetidae</taxon>
        <taxon>Agaricales</taxon>
        <taxon>Marasmiineae</taxon>
        <taxon>Mycenaceae</taxon>
        <taxon>Favolaschia</taxon>
    </lineage>
</organism>
<dbReference type="AlphaFoldDB" id="A0AAV9ZLM2"/>
<feature type="compositionally biased region" description="Low complexity" evidence="1">
    <location>
        <begin position="19"/>
        <end position="37"/>
    </location>
</feature>
<dbReference type="Proteomes" id="UP001362999">
    <property type="component" value="Unassembled WGS sequence"/>
</dbReference>
<evidence type="ECO:0000313" key="3">
    <source>
        <dbReference type="Proteomes" id="UP001362999"/>
    </source>
</evidence>
<evidence type="ECO:0000256" key="1">
    <source>
        <dbReference type="SAM" id="MobiDB-lite"/>
    </source>
</evidence>
<feature type="region of interest" description="Disordered" evidence="1">
    <location>
        <begin position="82"/>
        <end position="108"/>
    </location>
</feature>
<accession>A0AAV9ZLM2</accession>
<feature type="region of interest" description="Disordered" evidence="1">
    <location>
        <begin position="18"/>
        <end position="54"/>
    </location>
</feature>
<feature type="non-terminal residue" evidence="2">
    <location>
        <position position="260"/>
    </location>
</feature>